<dbReference type="InterPro" id="IPR027417">
    <property type="entry name" value="P-loop_NTPase"/>
</dbReference>
<dbReference type="SUPFAM" id="SSF52540">
    <property type="entry name" value="P-loop containing nucleoside triphosphate hydrolases"/>
    <property type="match status" value="1"/>
</dbReference>
<dbReference type="AlphaFoldDB" id="A0A6M4H5I7"/>
<dbReference type="RefSeq" id="WP_171161476.1">
    <property type="nucleotide sequence ID" value="NZ_CP053073.1"/>
</dbReference>
<dbReference type="InterPro" id="IPR014017">
    <property type="entry name" value="DNA_helicase_UvrD-like_C"/>
</dbReference>
<evidence type="ECO:0000256" key="9">
    <source>
        <dbReference type="ARBA" id="ARBA00048988"/>
    </source>
</evidence>
<dbReference type="GO" id="GO:0003677">
    <property type="term" value="F:DNA binding"/>
    <property type="evidence" value="ECO:0007669"/>
    <property type="project" value="InterPro"/>
</dbReference>
<dbReference type="GO" id="GO:0043138">
    <property type="term" value="F:3'-5' DNA helicase activity"/>
    <property type="evidence" value="ECO:0007669"/>
    <property type="project" value="UniProtKB-EC"/>
</dbReference>
<comment type="catalytic activity">
    <reaction evidence="9">
        <text>ATP + H2O = ADP + phosphate + H(+)</text>
        <dbReference type="Rhea" id="RHEA:13065"/>
        <dbReference type="ChEBI" id="CHEBI:15377"/>
        <dbReference type="ChEBI" id="CHEBI:15378"/>
        <dbReference type="ChEBI" id="CHEBI:30616"/>
        <dbReference type="ChEBI" id="CHEBI:43474"/>
        <dbReference type="ChEBI" id="CHEBI:456216"/>
        <dbReference type="EC" id="5.6.2.4"/>
    </reaction>
</comment>
<dbReference type="InterPro" id="IPR014016">
    <property type="entry name" value="UvrD-like_ATP-bd"/>
</dbReference>
<evidence type="ECO:0000256" key="10">
    <source>
        <dbReference type="PROSITE-ProRule" id="PRU00560"/>
    </source>
</evidence>
<keyword evidence="3 10" id="KW-0347">Helicase</keyword>
<dbReference type="GO" id="GO:0005829">
    <property type="term" value="C:cytosol"/>
    <property type="evidence" value="ECO:0007669"/>
    <property type="project" value="TreeGrafter"/>
</dbReference>
<dbReference type="Proteomes" id="UP000503096">
    <property type="component" value="Chromosome"/>
</dbReference>
<sequence>MKALLSIKPTPEQLKIFARVRPGVEVIRGAAGSGKTTTAILKLQANLAVFLRRKDRMAKKPPVRVLVLTFNRTLKGYLESLVRAQAAESEKIEITIDTFAHWARDALDKPAMVADGARKRSLQTLGSELGLGDFLIEETDYLTGRFLSEKLESYTTTPREGRGNTPRVDKALRERLLSEVVVPYDKWKRKNNVNDWNDLALALAKEKLFEYDIVVVDETQDFSANQVRAVMNQLADVHSVTFILDTAQRIYPRGFKWQEVGIVLRPENSHRLERNYRNTKQIAAFAASMLAGVEADDDYTIPDLERCEAVGPKPILLEGKYSAQVGYALGLLAKSKIDLKEDSVAFLHPKGGGWFDYLRAALSNKGLPFVELTREAEWPKGPENIALSTMHSAKGLEFDHVFILGVNAGSFPEGEFDPADDRQITARKLVAMAVSRARKSVIVGFKADDRSALIDYFDKPTYTLVKV</sequence>
<evidence type="ECO:0000256" key="3">
    <source>
        <dbReference type="ARBA" id="ARBA00022806"/>
    </source>
</evidence>
<feature type="domain" description="UvrD-like helicase ATP-binding" evidence="11">
    <location>
        <begin position="8"/>
        <end position="279"/>
    </location>
</feature>
<keyword evidence="4 10" id="KW-0067">ATP-binding</keyword>
<dbReference type="Pfam" id="PF00580">
    <property type="entry name" value="UvrD-helicase"/>
    <property type="match status" value="1"/>
</dbReference>
<evidence type="ECO:0000256" key="4">
    <source>
        <dbReference type="ARBA" id="ARBA00022840"/>
    </source>
</evidence>
<dbReference type="InterPro" id="IPR000212">
    <property type="entry name" value="DNA_helicase_UvrD/REP"/>
</dbReference>
<keyword evidence="1 10" id="KW-0547">Nucleotide-binding</keyword>
<evidence type="ECO:0000256" key="1">
    <source>
        <dbReference type="ARBA" id="ARBA00022741"/>
    </source>
</evidence>
<reference evidence="12 13" key="1">
    <citation type="submission" date="2020-04" db="EMBL/GenBank/DDBJ databases">
        <title>Usitatibacter rugosus gen. nov., sp. nov. and Usitatibacter palustris sp. nov., novel members of Usitatibacteraceae fam. nov. within the order Nitrosomonadales isolated from soil.</title>
        <authorList>
            <person name="Huber K.J."/>
            <person name="Neumann-Schaal M."/>
            <person name="Geppert A."/>
            <person name="Luckner M."/>
            <person name="Wanner G."/>
            <person name="Overmann J."/>
        </authorList>
    </citation>
    <scope>NUCLEOTIDE SEQUENCE [LARGE SCALE GENOMIC DNA]</scope>
    <source>
        <strain evidence="12 13">Swamp67</strain>
    </source>
</reference>
<dbReference type="GO" id="GO:0000725">
    <property type="term" value="P:recombinational repair"/>
    <property type="evidence" value="ECO:0007669"/>
    <property type="project" value="TreeGrafter"/>
</dbReference>
<evidence type="ECO:0000313" key="12">
    <source>
        <dbReference type="EMBL" id="QJR14750.1"/>
    </source>
</evidence>
<dbReference type="Gene3D" id="3.40.50.300">
    <property type="entry name" value="P-loop containing nucleotide triphosphate hydrolases"/>
    <property type="match status" value="2"/>
</dbReference>
<dbReference type="Pfam" id="PF13361">
    <property type="entry name" value="UvrD_C"/>
    <property type="match status" value="1"/>
</dbReference>
<gene>
    <name evidence="12" type="primary">rep</name>
    <name evidence="12" type="ORF">DSM104440_01560</name>
</gene>
<organism evidence="12 13">
    <name type="scientific">Usitatibacter palustris</name>
    <dbReference type="NCBI Taxonomy" id="2732487"/>
    <lineage>
        <taxon>Bacteria</taxon>
        <taxon>Pseudomonadati</taxon>
        <taxon>Pseudomonadota</taxon>
        <taxon>Betaproteobacteria</taxon>
        <taxon>Nitrosomonadales</taxon>
        <taxon>Usitatibacteraceae</taxon>
        <taxon>Usitatibacter</taxon>
    </lineage>
</organism>
<dbReference type="PANTHER" id="PTHR11070">
    <property type="entry name" value="UVRD / RECB / PCRA DNA HELICASE FAMILY MEMBER"/>
    <property type="match status" value="1"/>
</dbReference>
<evidence type="ECO:0000313" key="13">
    <source>
        <dbReference type="Proteomes" id="UP000503096"/>
    </source>
</evidence>
<accession>A0A6M4H5I7</accession>
<evidence type="ECO:0000256" key="6">
    <source>
        <dbReference type="ARBA" id="ARBA00034617"/>
    </source>
</evidence>
<keyword evidence="5" id="KW-0413">Isomerase</keyword>
<dbReference type="GO" id="GO:0005524">
    <property type="term" value="F:ATP binding"/>
    <property type="evidence" value="ECO:0007669"/>
    <property type="project" value="UniProtKB-UniRule"/>
</dbReference>
<feature type="binding site" evidence="10">
    <location>
        <begin position="29"/>
        <end position="36"/>
    </location>
    <ligand>
        <name>ATP</name>
        <dbReference type="ChEBI" id="CHEBI:30616"/>
    </ligand>
</feature>
<dbReference type="EMBL" id="CP053073">
    <property type="protein sequence ID" value="QJR14750.1"/>
    <property type="molecule type" value="Genomic_DNA"/>
</dbReference>
<evidence type="ECO:0000256" key="2">
    <source>
        <dbReference type="ARBA" id="ARBA00022801"/>
    </source>
</evidence>
<dbReference type="KEGG" id="upl:DSM104440_01560"/>
<keyword evidence="13" id="KW-1185">Reference proteome</keyword>
<evidence type="ECO:0000256" key="7">
    <source>
        <dbReference type="ARBA" id="ARBA00034808"/>
    </source>
</evidence>
<comment type="catalytic activity">
    <reaction evidence="6">
        <text>Couples ATP hydrolysis with the unwinding of duplex DNA by translocating in the 3'-5' direction.</text>
        <dbReference type="EC" id="5.6.2.4"/>
    </reaction>
</comment>
<evidence type="ECO:0000256" key="5">
    <source>
        <dbReference type="ARBA" id="ARBA00023235"/>
    </source>
</evidence>
<dbReference type="PROSITE" id="PS51198">
    <property type="entry name" value="UVRD_HELICASE_ATP_BIND"/>
    <property type="match status" value="1"/>
</dbReference>
<evidence type="ECO:0000256" key="8">
    <source>
        <dbReference type="ARBA" id="ARBA00034923"/>
    </source>
</evidence>
<dbReference type="GO" id="GO:0016787">
    <property type="term" value="F:hydrolase activity"/>
    <property type="evidence" value="ECO:0007669"/>
    <property type="project" value="UniProtKB-UniRule"/>
</dbReference>
<dbReference type="PANTHER" id="PTHR11070:SF2">
    <property type="entry name" value="ATP-DEPENDENT DNA HELICASE SRS2"/>
    <property type="match status" value="1"/>
</dbReference>
<keyword evidence="2 10" id="KW-0378">Hydrolase</keyword>
<proteinExistence type="predicted"/>
<evidence type="ECO:0000259" key="11">
    <source>
        <dbReference type="PROSITE" id="PS51198"/>
    </source>
</evidence>
<dbReference type="EC" id="5.6.2.4" evidence="7"/>
<name>A0A6M4H5I7_9PROT</name>
<protein>
    <recommendedName>
        <fullName evidence="7">DNA 3'-5' helicase</fullName>
        <ecNumber evidence="7">5.6.2.4</ecNumber>
    </recommendedName>
    <alternativeName>
        <fullName evidence="8">DNA 3'-5' helicase II</fullName>
    </alternativeName>
</protein>
<dbReference type="InParanoid" id="A0A6M4H5I7"/>